<organism evidence="2 3">
    <name type="scientific">Arachis duranensis</name>
    <name type="common">Wild peanut</name>
    <dbReference type="NCBI Taxonomy" id="130453"/>
    <lineage>
        <taxon>Eukaryota</taxon>
        <taxon>Viridiplantae</taxon>
        <taxon>Streptophyta</taxon>
        <taxon>Embryophyta</taxon>
        <taxon>Tracheophyta</taxon>
        <taxon>Spermatophyta</taxon>
        <taxon>Magnoliopsida</taxon>
        <taxon>eudicotyledons</taxon>
        <taxon>Gunneridae</taxon>
        <taxon>Pentapetalae</taxon>
        <taxon>rosids</taxon>
        <taxon>fabids</taxon>
        <taxon>Fabales</taxon>
        <taxon>Fabaceae</taxon>
        <taxon>Papilionoideae</taxon>
        <taxon>50 kb inversion clade</taxon>
        <taxon>dalbergioids sensu lato</taxon>
        <taxon>Dalbergieae</taxon>
        <taxon>Pterocarpus clade</taxon>
        <taxon>Arachis</taxon>
    </lineage>
</organism>
<sequence length="132" mass="14570">MLLPIPPLLLRRRLRSSSPSSRSAVKSNTNGKENKEAANGDLGKWLCSASASGFRKLPESLALIGKANFLSDFLLSLGYFCRLLIFDNIETGSLKEHLNGILIFFSDPPAYHVSISLSNIMLDENFTAKVRK</sequence>
<dbReference type="GeneID" id="107466123"/>
<proteinExistence type="predicted"/>
<reference evidence="2" key="1">
    <citation type="journal article" date="2016" name="Nat. Genet.">
        <title>The genome sequences of Arachis duranensis and Arachis ipaensis, the diploid ancestors of cultivated peanut.</title>
        <authorList>
            <person name="Bertioli D.J."/>
            <person name="Cannon S.B."/>
            <person name="Froenicke L."/>
            <person name="Huang G."/>
            <person name="Farmer A.D."/>
            <person name="Cannon E.K."/>
            <person name="Liu X."/>
            <person name="Gao D."/>
            <person name="Clevenger J."/>
            <person name="Dash S."/>
            <person name="Ren L."/>
            <person name="Moretzsohn M.C."/>
            <person name="Shirasawa K."/>
            <person name="Huang W."/>
            <person name="Vidigal B."/>
            <person name="Abernathy B."/>
            <person name="Chu Y."/>
            <person name="Niederhuth C.E."/>
            <person name="Umale P."/>
            <person name="Araujo A.C."/>
            <person name="Kozik A."/>
            <person name="Kim K.D."/>
            <person name="Burow M.D."/>
            <person name="Varshney R.K."/>
            <person name="Wang X."/>
            <person name="Zhang X."/>
            <person name="Barkley N."/>
            <person name="Guimaraes P.M."/>
            <person name="Isobe S."/>
            <person name="Guo B."/>
            <person name="Liao B."/>
            <person name="Stalker H.T."/>
            <person name="Schmitz R.J."/>
            <person name="Scheffler B.E."/>
            <person name="Leal-Bertioli S.C."/>
            <person name="Xun X."/>
            <person name="Jackson S.A."/>
            <person name="Michelmore R."/>
            <person name="Ozias-Akins P."/>
        </authorList>
    </citation>
    <scope>NUCLEOTIDE SEQUENCE [LARGE SCALE GENOMIC DNA]</scope>
    <source>
        <strain evidence="2">cv. V14167</strain>
    </source>
</reference>
<evidence type="ECO:0000313" key="3">
    <source>
        <dbReference type="RefSeq" id="XP_052110280.1"/>
    </source>
</evidence>
<dbReference type="AlphaFoldDB" id="A0A9C6T5F6"/>
<protein>
    <submittedName>
        <fullName evidence="3">Uncharacterized protein LOC107466123</fullName>
    </submittedName>
</protein>
<evidence type="ECO:0000256" key="1">
    <source>
        <dbReference type="SAM" id="MobiDB-lite"/>
    </source>
</evidence>
<reference evidence="3" key="2">
    <citation type="submission" date="2025-08" db="UniProtKB">
        <authorList>
            <consortium name="RefSeq"/>
        </authorList>
    </citation>
    <scope>IDENTIFICATION</scope>
    <source>
        <tissue evidence="3">Whole plant</tissue>
    </source>
</reference>
<gene>
    <name evidence="3" type="primary">LOC107466123</name>
</gene>
<name>A0A9C6T5F6_ARADU</name>
<dbReference type="RefSeq" id="XP_052110280.1">
    <property type="nucleotide sequence ID" value="XM_052254320.1"/>
</dbReference>
<dbReference type="KEGG" id="adu:107466123"/>
<dbReference type="Proteomes" id="UP000515211">
    <property type="component" value="Chromosome 9"/>
</dbReference>
<evidence type="ECO:0000313" key="2">
    <source>
        <dbReference type="Proteomes" id="UP000515211"/>
    </source>
</evidence>
<keyword evidence="2" id="KW-1185">Reference proteome</keyword>
<feature type="region of interest" description="Disordered" evidence="1">
    <location>
        <begin position="15"/>
        <end position="38"/>
    </location>
</feature>
<accession>A0A9C6T5F6</accession>